<name>A0A7J9D271_GOSGO</name>
<dbReference type="EMBL" id="JABEZY010264495">
    <property type="protein sequence ID" value="MBA0754822.1"/>
    <property type="molecule type" value="Genomic_DNA"/>
</dbReference>
<proteinExistence type="predicted"/>
<evidence type="ECO:0000313" key="3">
    <source>
        <dbReference type="Proteomes" id="UP000593579"/>
    </source>
</evidence>
<protein>
    <submittedName>
        <fullName evidence="2">Uncharacterized protein</fullName>
    </submittedName>
</protein>
<evidence type="ECO:0000256" key="1">
    <source>
        <dbReference type="SAM" id="Coils"/>
    </source>
</evidence>
<dbReference type="Proteomes" id="UP000593579">
    <property type="component" value="Unassembled WGS sequence"/>
</dbReference>
<comment type="caution">
    <text evidence="2">The sequence shown here is derived from an EMBL/GenBank/DDBJ whole genome shotgun (WGS) entry which is preliminary data.</text>
</comment>
<organism evidence="2 3">
    <name type="scientific">Gossypium gossypioides</name>
    <name type="common">Mexican cotton</name>
    <name type="synonym">Selera gossypioides</name>
    <dbReference type="NCBI Taxonomy" id="34282"/>
    <lineage>
        <taxon>Eukaryota</taxon>
        <taxon>Viridiplantae</taxon>
        <taxon>Streptophyta</taxon>
        <taxon>Embryophyta</taxon>
        <taxon>Tracheophyta</taxon>
        <taxon>Spermatophyta</taxon>
        <taxon>Magnoliopsida</taxon>
        <taxon>eudicotyledons</taxon>
        <taxon>Gunneridae</taxon>
        <taxon>Pentapetalae</taxon>
        <taxon>rosids</taxon>
        <taxon>malvids</taxon>
        <taxon>Malvales</taxon>
        <taxon>Malvaceae</taxon>
        <taxon>Malvoideae</taxon>
        <taxon>Gossypium</taxon>
    </lineage>
</organism>
<dbReference type="AlphaFoldDB" id="A0A7J9D271"/>
<keyword evidence="3" id="KW-1185">Reference proteome</keyword>
<evidence type="ECO:0000313" key="2">
    <source>
        <dbReference type="EMBL" id="MBA0754822.1"/>
    </source>
</evidence>
<keyword evidence="1" id="KW-0175">Coiled coil</keyword>
<reference evidence="2 3" key="1">
    <citation type="journal article" date="2019" name="Genome Biol. Evol.">
        <title>Insights into the evolution of the New World diploid cottons (Gossypium, subgenus Houzingenia) based on genome sequencing.</title>
        <authorList>
            <person name="Grover C.E."/>
            <person name="Arick M.A. 2nd"/>
            <person name="Thrash A."/>
            <person name="Conover J.L."/>
            <person name="Sanders W.S."/>
            <person name="Peterson D.G."/>
            <person name="Frelichowski J.E."/>
            <person name="Scheffler J.A."/>
            <person name="Scheffler B.E."/>
            <person name="Wendel J.F."/>
        </authorList>
    </citation>
    <scope>NUCLEOTIDE SEQUENCE [LARGE SCALE GENOMIC DNA]</scope>
    <source>
        <strain evidence="2">5</strain>
        <tissue evidence="2">Leaf</tissue>
    </source>
</reference>
<accession>A0A7J9D271</accession>
<dbReference type="OrthoDB" id="1430424at2759"/>
<sequence>MLSQQNARPIKDHLQVISSELEIIKQDFEKMSLELRRTIEQLEEEKMRLGLVVDIQKLKAEKLRKGKNKAEEDLVSLKTGYKKLRFLIRTVDLGKTSE</sequence>
<gene>
    <name evidence="2" type="ORF">Gogos_021768</name>
</gene>
<feature type="coiled-coil region" evidence="1">
    <location>
        <begin position="25"/>
        <end position="73"/>
    </location>
</feature>